<dbReference type="Proteomes" id="UP000238825">
    <property type="component" value="Chromosome"/>
</dbReference>
<dbReference type="AlphaFoldDB" id="A0A2S0K5L2"/>
<proteinExistence type="predicted"/>
<dbReference type="EMBL" id="CP019980">
    <property type="protein sequence ID" value="AVK98599.1"/>
    <property type="molecule type" value="Genomic_DNA"/>
</dbReference>
<dbReference type="GeneID" id="48278667"/>
<protein>
    <submittedName>
        <fullName evidence="1">Uncharacterized protein</fullName>
    </submittedName>
</protein>
<accession>A0A2S0K5L2</accession>
<dbReference type="RefSeq" id="WP_024362736.1">
    <property type="nucleotide sequence ID" value="NZ_BJNS01000027.1"/>
</dbReference>
<name>A0A2S0K5L2_LYSSH</name>
<reference evidence="1 3" key="1">
    <citation type="submission" date="2017-03" db="EMBL/GenBank/DDBJ databases">
        <title>The whole genome sequencing and assembly of Lysinibacillus sphaericus DSM 28T strain.</title>
        <authorList>
            <person name="Lee Y.-J."/>
            <person name="Yi H."/>
            <person name="Bahn Y.-S."/>
            <person name="Kim J.F."/>
            <person name="Lee D.-W."/>
        </authorList>
    </citation>
    <scope>NUCLEOTIDE SEQUENCE [LARGE SCALE GENOMIC DNA]</scope>
    <source>
        <strain evidence="1 3">DSM 28</strain>
    </source>
</reference>
<sequence>MSYVNKHLARTLEQQHKRSVRSLFLKIQDLNNDCVLLRKRLEQHIDIKQYKEAIAYVDQFVSYTTILNLKFVTNTQNLEVVVLHALLLEYIIESETSFSFEYETNLLHGYIQEILALNDHASTLFTNHKEKMHRYIETQTT</sequence>
<organism evidence="1 3">
    <name type="scientific">Lysinibacillus sphaericus</name>
    <name type="common">Bacillus sphaericus</name>
    <dbReference type="NCBI Taxonomy" id="1421"/>
    <lineage>
        <taxon>Bacteria</taxon>
        <taxon>Bacillati</taxon>
        <taxon>Bacillota</taxon>
        <taxon>Bacilli</taxon>
        <taxon>Bacillales</taxon>
        <taxon>Bacillaceae</taxon>
        <taxon>Lysinibacillus</taxon>
    </lineage>
</organism>
<evidence type="ECO:0000313" key="1">
    <source>
        <dbReference type="EMBL" id="AVK98599.1"/>
    </source>
</evidence>
<evidence type="ECO:0000313" key="3">
    <source>
        <dbReference type="Proteomes" id="UP000238825"/>
    </source>
</evidence>
<reference evidence="2 4" key="2">
    <citation type="submission" date="2018-06" db="EMBL/GenBank/DDBJ databases">
        <authorList>
            <consortium name="Pathogen Informatics"/>
            <person name="Doyle S."/>
        </authorList>
    </citation>
    <scope>NUCLEOTIDE SEQUENCE [LARGE SCALE GENOMIC DNA]</scope>
    <source>
        <strain evidence="2 4">NCTC10338</strain>
    </source>
</reference>
<dbReference type="EMBL" id="UFSZ01000001">
    <property type="protein sequence ID" value="SUV15423.1"/>
    <property type="molecule type" value="Genomic_DNA"/>
</dbReference>
<evidence type="ECO:0000313" key="4">
    <source>
        <dbReference type="Proteomes" id="UP000255295"/>
    </source>
</evidence>
<evidence type="ECO:0000313" key="2">
    <source>
        <dbReference type="EMBL" id="SUV15423.1"/>
    </source>
</evidence>
<gene>
    <name evidence="1" type="ORF">LS41612_20880</name>
    <name evidence="2" type="ORF">NCTC10338_00488</name>
</gene>
<dbReference type="Proteomes" id="UP000255295">
    <property type="component" value="Unassembled WGS sequence"/>
</dbReference>